<dbReference type="SMART" id="SM00332">
    <property type="entry name" value="PP2Cc"/>
    <property type="match status" value="1"/>
</dbReference>
<accession>A0A4Y7PM17</accession>
<dbReference type="GO" id="GO:0004722">
    <property type="term" value="F:protein serine/threonine phosphatase activity"/>
    <property type="evidence" value="ECO:0007669"/>
    <property type="project" value="InterPro"/>
</dbReference>
<feature type="non-terminal residue" evidence="2">
    <location>
        <position position="1"/>
    </location>
</feature>
<dbReference type="InterPro" id="IPR001932">
    <property type="entry name" value="PPM-type_phosphatase-like_dom"/>
</dbReference>
<proteinExistence type="predicted"/>
<organism evidence="2 3">
    <name type="scientific">Rickenella mellea</name>
    <dbReference type="NCBI Taxonomy" id="50990"/>
    <lineage>
        <taxon>Eukaryota</taxon>
        <taxon>Fungi</taxon>
        <taxon>Dikarya</taxon>
        <taxon>Basidiomycota</taxon>
        <taxon>Agaricomycotina</taxon>
        <taxon>Agaricomycetes</taxon>
        <taxon>Hymenochaetales</taxon>
        <taxon>Rickenellaceae</taxon>
        <taxon>Rickenella</taxon>
    </lineage>
</organism>
<feature type="domain" description="PPM-type phosphatase" evidence="1">
    <location>
        <begin position="1"/>
        <end position="162"/>
    </location>
</feature>
<dbReference type="Pfam" id="PF00481">
    <property type="entry name" value="PP2C"/>
    <property type="match status" value="1"/>
</dbReference>
<dbReference type="InterPro" id="IPR015655">
    <property type="entry name" value="PP2C"/>
</dbReference>
<dbReference type="Proteomes" id="UP000294933">
    <property type="component" value="Unassembled WGS sequence"/>
</dbReference>
<evidence type="ECO:0000259" key="1">
    <source>
        <dbReference type="PROSITE" id="PS51746"/>
    </source>
</evidence>
<dbReference type="CDD" id="cd00143">
    <property type="entry name" value="PP2Cc"/>
    <property type="match status" value="1"/>
</dbReference>
<gene>
    <name evidence="2" type="ORF">BD410DRAFT_688315</name>
</gene>
<evidence type="ECO:0000313" key="3">
    <source>
        <dbReference type="Proteomes" id="UP000294933"/>
    </source>
</evidence>
<reference evidence="2 3" key="1">
    <citation type="submission" date="2018-06" db="EMBL/GenBank/DDBJ databases">
        <title>A transcriptomic atlas of mushroom development highlights an independent origin of complex multicellularity.</title>
        <authorList>
            <consortium name="DOE Joint Genome Institute"/>
            <person name="Krizsan K."/>
            <person name="Almasi E."/>
            <person name="Merenyi Z."/>
            <person name="Sahu N."/>
            <person name="Viragh M."/>
            <person name="Koszo T."/>
            <person name="Mondo S."/>
            <person name="Kiss B."/>
            <person name="Balint B."/>
            <person name="Kues U."/>
            <person name="Barry K."/>
            <person name="Hegedus J.C."/>
            <person name="Henrissat B."/>
            <person name="Johnson J."/>
            <person name="Lipzen A."/>
            <person name="Ohm R."/>
            <person name="Nagy I."/>
            <person name="Pangilinan J."/>
            <person name="Yan J."/>
            <person name="Xiong Y."/>
            <person name="Grigoriev I.V."/>
            <person name="Hibbett D.S."/>
            <person name="Nagy L.G."/>
        </authorList>
    </citation>
    <scope>NUCLEOTIDE SEQUENCE [LARGE SCALE GENOMIC DNA]</scope>
    <source>
        <strain evidence="2 3">SZMC22713</strain>
    </source>
</reference>
<dbReference type="InterPro" id="IPR036457">
    <property type="entry name" value="PPM-type-like_dom_sf"/>
</dbReference>
<protein>
    <submittedName>
        <fullName evidence="2">Protein serine/threonine phosphatase 2C</fullName>
    </submittedName>
</protein>
<dbReference type="Gene3D" id="3.60.40.10">
    <property type="entry name" value="PPM-type phosphatase domain"/>
    <property type="match status" value="1"/>
</dbReference>
<dbReference type="VEuPathDB" id="FungiDB:BD410DRAFT_688315"/>
<dbReference type="AlphaFoldDB" id="A0A4Y7PM17"/>
<dbReference type="STRING" id="50990.A0A4Y7PM17"/>
<sequence length="167" mass="18529">KRVLYTANVGDTRAVLCRGGKAIELTVEHKPNEPNEWKRLQEAAKHFKYGLDFSEDSGPDGSTIHRVGGRSNSRAFGHPADYILAVPDVSRTELQDDDEFLIIASDGLWDAMKSNDYAVTLVRNVLEPLEACTILNKHAIEFGAKIGYYPGHDDTTVMVIRFSAPPQ</sequence>
<dbReference type="EMBL" id="ML170258">
    <property type="protein sequence ID" value="TDL15892.1"/>
    <property type="molecule type" value="Genomic_DNA"/>
</dbReference>
<keyword evidence="3" id="KW-1185">Reference proteome</keyword>
<dbReference type="PROSITE" id="PS51746">
    <property type="entry name" value="PPM_2"/>
    <property type="match status" value="1"/>
</dbReference>
<feature type="non-terminal residue" evidence="2">
    <location>
        <position position="167"/>
    </location>
</feature>
<dbReference type="SUPFAM" id="SSF81606">
    <property type="entry name" value="PP2C-like"/>
    <property type="match status" value="1"/>
</dbReference>
<evidence type="ECO:0000313" key="2">
    <source>
        <dbReference type="EMBL" id="TDL15892.1"/>
    </source>
</evidence>
<name>A0A4Y7PM17_9AGAM</name>
<dbReference type="PANTHER" id="PTHR47992">
    <property type="entry name" value="PROTEIN PHOSPHATASE"/>
    <property type="match status" value="1"/>
</dbReference>
<dbReference type="OrthoDB" id="10264738at2759"/>